<dbReference type="EMBL" id="JAHCVJ010000006">
    <property type="protein sequence ID" value="MBT0665713.1"/>
    <property type="molecule type" value="Genomic_DNA"/>
</dbReference>
<dbReference type="Pfam" id="PF05036">
    <property type="entry name" value="SPOR"/>
    <property type="match status" value="1"/>
</dbReference>
<protein>
    <submittedName>
        <fullName evidence="4">SPOR domain-containing protein</fullName>
    </submittedName>
</protein>
<dbReference type="Gene3D" id="3.30.70.1070">
    <property type="entry name" value="Sporulation related repeat"/>
    <property type="match status" value="1"/>
</dbReference>
<feature type="transmembrane region" description="Helical" evidence="2">
    <location>
        <begin position="21"/>
        <end position="46"/>
    </location>
</feature>
<evidence type="ECO:0000313" key="5">
    <source>
        <dbReference type="Proteomes" id="UP000811899"/>
    </source>
</evidence>
<evidence type="ECO:0000256" key="1">
    <source>
        <dbReference type="SAM" id="MobiDB-lite"/>
    </source>
</evidence>
<feature type="compositionally biased region" description="Low complexity" evidence="1">
    <location>
        <begin position="140"/>
        <end position="153"/>
    </location>
</feature>
<sequence length="232" mass="24400">MAIDYRERSFASKNKPRRPPVGKYVAGILVAVLLVFAAGFIGGWSLCWYKMKKTVSVQQQALSTPVASPVQPPLPAVPKGQQTPLTFYETLPGGKTVIGSGINAGLTEHQPAPAAKPSIQPQATPPAASVKPSPVPQPAAKPQAPVAPEKPVAPQPVVEKKFAVQVASVKDKAEAESLRSKLAAKGLNPTIYEVKVPEKGIVFRVRAGRHLSQSEAKELAAKLGSGAIVIAE</sequence>
<dbReference type="RefSeq" id="WP_214172481.1">
    <property type="nucleotide sequence ID" value="NZ_JAHCVJ010000006.1"/>
</dbReference>
<dbReference type="Proteomes" id="UP000811899">
    <property type="component" value="Unassembled WGS sequence"/>
</dbReference>
<comment type="caution">
    <text evidence="4">The sequence shown here is derived from an EMBL/GenBank/DDBJ whole genome shotgun (WGS) entry which is preliminary data.</text>
</comment>
<keyword evidence="2" id="KW-1133">Transmembrane helix</keyword>
<feature type="region of interest" description="Disordered" evidence="1">
    <location>
        <begin position="99"/>
        <end position="153"/>
    </location>
</feature>
<dbReference type="SUPFAM" id="SSF110997">
    <property type="entry name" value="Sporulation related repeat"/>
    <property type="match status" value="1"/>
</dbReference>
<dbReference type="InterPro" id="IPR007730">
    <property type="entry name" value="SPOR-like_dom"/>
</dbReference>
<keyword evidence="2" id="KW-0812">Transmembrane</keyword>
<name>A0AAW4L496_9BACT</name>
<dbReference type="PROSITE" id="PS51724">
    <property type="entry name" value="SPOR"/>
    <property type="match status" value="1"/>
</dbReference>
<evidence type="ECO:0000259" key="3">
    <source>
        <dbReference type="PROSITE" id="PS51724"/>
    </source>
</evidence>
<dbReference type="InterPro" id="IPR036680">
    <property type="entry name" value="SPOR-like_sf"/>
</dbReference>
<organism evidence="4 5">
    <name type="scientific">Geoanaerobacter pelophilus</name>
    <dbReference type="NCBI Taxonomy" id="60036"/>
    <lineage>
        <taxon>Bacteria</taxon>
        <taxon>Pseudomonadati</taxon>
        <taxon>Thermodesulfobacteriota</taxon>
        <taxon>Desulfuromonadia</taxon>
        <taxon>Geobacterales</taxon>
        <taxon>Geobacteraceae</taxon>
        <taxon>Geoanaerobacter</taxon>
    </lineage>
</organism>
<dbReference type="AlphaFoldDB" id="A0AAW4L496"/>
<feature type="domain" description="SPOR" evidence="3">
    <location>
        <begin position="156"/>
        <end position="232"/>
    </location>
</feature>
<gene>
    <name evidence="4" type="ORF">KI809_15490</name>
</gene>
<dbReference type="GO" id="GO:0042834">
    <property type="term" value="F:peptidoglycan binding"/>
    <property type="evidence" value="ECO:0007669"/>
    <property type="project" value="InterPro"/>
</dbReference>
<evidence type="ECO:0000313" key="4">
    <source>
        <dbReference type="EMBL" id="MBT0665713.1"/>
    </source>
</evidence>
<keyword evidence="2" id="KW-0472">Membrane</keyword>
<accession>A0AAW4L496</accession>
<proteinExistence type="predicted"/>
<reference evidence="4 5" key="1">
    <citation type="submission" date="2021-05" db="EMBL/GenBank/DDBJ databases">
        <title>The draft genome of Geobacter pelophilus DSM 12255.</title>
        <authorList>
            <person name="Xu Z."/>
            <person name="Masuda Y."/>
            <person name="Itoh H."/>
            <person name="Senoo K."/>
        </authorList>
    </citation>
    <scope>NUCLEOTIDE SEQUENCE [LARGE SCALE GENOMIC DNA]</scope>
    <source>
        <strain evidence="4 5">DSM 12255</strain>
    </source>
</reference>
<keyword evidence="5" id="KW-1185">Reference proteome</keyword>
<evidence type="ECO:0000256" key="2">
    <source>
        <dbReference type="SAM" id="Phobius"/>
    </source>
</evidence>